<reference evidence="1 2" key="1">
    <citation type="submission" date="2018-06" db="EMBL/GenBank/DDBJ databases">
        <authorList>
            <consortium name="Pathogen Informatics"/>
            <person name="Doyle S."/>
        </authorList>
    </citation>
    <scope>NUCLEOTIDE SEQUENCE [LARGE SCALE GENOMIC DNA]</scope>
    <source>
        <strain evidence="1 2">NCTC1934</strain>
    </source>
</reference>
<evidence type="ECO:0000313" key="2">
    <source>
        <dbReference type="Proteomes" id="UP000255467"/>
    </source>
</evidence>
<proteinExistence type="predicted"/>
<keyword evidence="2" id="KW-1185">Reference proteome</keyword>
<gene>
    <name evidence="1" type="ORF">NCTC1934_03181</name>
</gene>
<dbReference type="EMBL" id="UGRY01000002">
    <property type="protein sequence ID" value="SUA77790.1"/>
    <property type="molecule type" value="Genomic_DNA"/>
</dbReference>
<organism evidence="1 2">
    <name type="scientific">Nocardia otitidiscaviarum</name>
    <dbReference type="NCBI Taxonomy" id="1823"/>
    <lineage>
        <taxon>Bacteria</taxon>
        <taxon>Bacillati</taxon>
        <taxon>Actinomycetota</taxon>
        <taxon>Actinomycetes</taxon>
        <taxon>Mycobacteriales</taxon>
        <taxon>Nocardiaceae</taxon>
        <taxon>Nocardia</taxon>
    </lineage>
</organism>
<accession>A0A378YMK0</accession>
<name>A0A378YMK0_9NOCA</name>
<dbReference type="AlphaFoldDB" id="A0A378YMK0"/>
<evidence type="ECO:0000313" key="1">
    <source>
        <dbReference type="EMBL" id="SUA77790.1"/>
    </source>
</evidence>
<protein>
    <submittedName>
        <fullName evidence="1">Uncharacterized protein</fullName>
    </submittedName>
</protein>
<sequence length="156" mass="17277">MDVGATVREIVWDVAEVAAPEEVWLLDGMRGWDDERIGRALRGRRRGGPVRFGFSDVAPFVVPLVWMIVEQLSDHATGKVVGSVADRAGARIRRSLRGRSARPPTVPPVDAETLRRVRRQVVEQAMAAGFDARRAESLADEVVDRLRRVGDDPESP</sequence>
<dbReference type="STRING" id="1406858.GCA_000710895_04987"/>
<dbReference type="Proteomes" id="UP000255467">
    <property type="component" value="Unassembled WGS sequence"/>
</dbReference>